<dbReference type="InterPro" id="IPR036523">
    <property type="entry name" value="SurE-like_sf"/>
</dbReference>
<keyword evidence="4" id="KW-1185">Reference proteome</keyword>
<reference evidence="3" key="1">
    <citation type="journal article" date="2020" name="Stud. Mycol.">
        <title>101 Dothideomycetes genomes: a test case for predicting lifestyles and emergence of pathogens.</title>
        <authorList>
            <person name="Haridas S."/>
            <person name="Albert R."/>
            <person name="Binder M."/>
            <person name="Bloem J."/>
            <person name="Labutti K."/>
            <person name="Salamov A."/>
            <person name="Andreopoulos B."/>
            <person name="Baker S."/>
            <person name="Barry K."/>
            <person name="Bills G."/>
            <person name="Bluhm B."/>
            <person name="Cannon C."/>
            <person name="Castanera R."/>
            <person name="Culley D."/>
            <person name="Daum C."/>
            <person name="Ezra D."/>
            <person name="Gonzalez J."/>
            <person name="Henrissat B."/>
            <person name="Kuo A."/>
            <person name="Liang C."/>
            <person name="Lipzen A."/>
            <person name="Lutzoni F."/>
            <person name="Magnuson J."/>
            <person name="Mondo S."/>
            <person name="Nolan M."/>
            <person name="Ohm R."/>
            <person name="Pangilinan J."/>
            <person name="Park H.-J."/>
            <person name="Ramirez L."/>
            <person name="Alfaro M."/>
            <person name="Sun H."/>
            <person name="Tritt A."/>
            <person name="Yoshinaga Y."/>
            <person name="Zwiers L.-H."/>
            <person name="Turgeon B."/>
            <person name="Goodwin S."/>
            <person name="Spatafora J."/>
            <person name="Crous P."/>
            <person name="Grigoriev I."/>
        </authorList>
    </citation>
    <scope>NUCLEOTIDE SEQUENCE</scope>
    <source>
        <strain evidence="3">HMLAC05119</strain>
    </source>
</reference>
<dbReference type="Proteomes" id="UP000800096">
    <property type="component" value="Unassembled WGS sequence"/>
</dbReference>
<evidence type="ECO:0008006" key="5">
    <source>
        <dbReference type="Google" id="ProtNLM"/>
    </source>
</evidence>
<sequence length="360" mass="40035">MLKVCLLLTLALPLTQARPREEYPPKLLLTNDDGWADSNVRSFYHALSSSTTYHRLTLCAPETGGNGLGGPEHSNILHNRDWDESDDESTLVGDDCPWSDDDRPSPGDRSSFLDHDRPLSGDRSSTHVGVSSPNSWRDWPYGTDPMDVLIHKAPAGSSPLGAIEAHIRWVRNFPYAESCVRSTFYPRLYLAGPKVGSSLDDDKRSDRALAAIQEMAKRGVPGISFAGASGHRTPSDGPQPLWSKIYAQLAKNVTETILETKRPYLPKKTYLHVNFPPVTERCNDATKFKFILTRDKEDSHLLLPRSLWGKRDLPFETAVVFNPNDCYVAVSPGYVGWIGGATLARRQIRKKLKPILDGEA</sequence>
<accession>A0A6A5QHT8</accession>
<protein>
    <recommendedName>
        <fullName evidence="5">Survival protein SurE-like phosphatase/nucleotidase domain-containing protein</fullName>
    </recommendedName>
</protein>
<name>A0A6A5QHT8_AMPQU</name>
<evidence type="ECO:0000256" key="2">
    <source>
        <dbReference type="SAM" id="SignalP"/>
    </source>
</evidence>
<feature type="chain" id="PRO_5025437538" description="Survival protein SurE-like phosphatase/nucleotidase domain-containing protein" evidence="2">
    <location>
        <begin position="18"/>
        <end position="360"/>
    </location>
</feature>
<gene>
    <name evidence="3" type="ORF">BDU57DRAFT_519349</name>
</gene>
<dbReference type="SUPFAM" id="SSF64167">
    <property type="entry name" value="SurE-like"/>
    <property type="match status" value="2"/>
</dbReference>
<feature type="region of interest" description="Disordered" evidence="1">
    <location>
        <begin position="64"/>
        <end position="136"/>
    </location>
</feature>
<organism evidence="3 4">
    <name type="scientific">Ampelomyces quisqualis</name>
    <name type="common">Powdery mildew agent</name>
    <dbReference type="NCBI Taxonomy" id="50730"/>
    <lineage>
        <taxon>Eukaryota</taxon>
        <taxon>Fungi</taxon>
        <taxon>Dikarya</taxon>
        <taxon>Ascomycota</taxon>
        <taxon>Pezizomycotina</taxon>
        <taxon>Dothideomycetes</taxon>
        <taxon>Pleosporomycetidae</taxon>
        <taxon>Pleosporales</taxon>
        <taxon>Pleosporineae</taxon>
        <taxon>Phaeosphaeriaceae</taxon>
        <taxon>Ampelomyces</taxon>
    </lineage>
</organism>
<dbReference type="Gene3D" id="3.40.1210.10">
    <property type="entry name" value="Survival protein SurE-like phosphatase/nucleotidase"/>
    <property type="match status" value="1"/>
</dbReference>
<dbReference type="OrthoDB" id="4018688at2759"/>
<feature type="compositionally biased region" description="Basic and acidic residues" evidence="1">
    <location>
        <begin position="100"/>
        <end position="120"/>
    </location>
</feature>
<keyword evidence="2" id="KW-0732">Signal</keyword>
<evidence type="ECO:0000313" key="4">
    <source>
        <dbReference type="Proteomes" id="UP000800096"/>
    </source>
</evidence>
<dbReference type="PANTHER" id="PTHR30457">
    <property type="entry name" value="5'-NUCLEOTIDASE SURE"/>
    <property type="match status" value="1"/>
</dbReference>
<feature type="signal peptide" evidence="2">
    <location>
        <begin position="1"/>
        <end position="17"/>
    </location>
</feature>
<dbReference type="GO" id="GO:0008252">
    <property type="term" value="F:nucleotidase activity"/>
    <property type="evidence" value="ECO:0007669"/>
    <property type="project" value="InterPro"/>
</dbReference>
<dbReference type="EMBL" id="ML979137">
    <property type="protein sequence ID" value="KAF1914380.1"/>
    <property type="molecule type" value="Genomic_DNA"/>
</dbReference>
<evidence type="ECO:0000256" key="1">
    <source>
        <dbReference type="SAM" id="MobiDB-lite"/>
    </source>
</evidence>
<proteinExistence type="predicted"/>
<feature type="compositionally biased region" description="Polar residues" evidence="1">
    <location>
        <begin position="122"/>
        <end position="135"/>
    </location>
</feature>
<dbReference type="InterPro" id="IPR030048">
    <property type="entry name" value="SurE"/>
</dbReference>
<dbReference type="AlphaFoldDB" id="A0A6A5QHT8"/>
<evidence type="ECO:0000313" key="3">
    <source>
        <dbReference type="EMBL" id="KAF1914380.1"/>
    </source>
</evidence>
<dbReference type="PANTHER" id="PTHR30457:SF0">
    <property type="entry name" value="PHOSPHATASE, PUTATIVE (AFU_ORTHOLOGUE AFUA_4G01070)-RELATED"/>
    <property type="match status" value="1"/>
</dbReference>